<dbReference type="PIRSF" id="PIRSF016624">
    <property type="entry name" value="Mu_prophg_I"/>
    <property type="match status" value="1"/>
</dbReference>
<evidence type="ECO:0000313" key="2">
    <source>
        <dbReference type="Proteomes" id="UP000282106"/>
    </source>
</evidence>
<dbReference type="Proteomes" id="UP000282106">
    <property type="component" value="Unassembled WGS sequence"/>
</dbReference>
<dbReference type="AlphaFoldDB" id="A0A3N0V8I1"/>
<comment type="caution">
    <text evidence="1">The sequence shown here is derived from an EMBL/GenBank/DDBJ whole genome shotgun (WGS) entry which is preliminary data.</text>
</comment>
<dbReference type="RefSeq" id="WP_123212280.1">
    <property type="nucleotide sequence ID" value="NZ_RJVO01000006.1"/>
</dbReference>
<organism evidence="1 2">
    <name type="scientific">Stagnimonas aquatica</name>
    <dbReference type="NCBI Taxonomy" id="2689987"/>
    <lineage>
        <taxon>Bacteria</taxon>
        <taxon>Pseudomonadati</taxon>
        <taxon>Pseudomonadota</taxon>
        <taxon>Gammaproteobacteria</taxon>
        <taxon>Nevskiales</taxon>
        <taxon>Nevskiaceae</taxon>
        <taxon>Stagnimonas</taxon>
    </lineage>
</organism>
<name>A0A3N0V8I1_9GAMM</name>
<dbReference type="EMBL" id="RJVO01000006">
    <property type="protein sequence ID" value="ROH88658.1"/>
    <property type="molecule type" value="Genomic_DNA"/>
</dbReference>
<gene>
    <name evidence="1" type="ORF">ED208_12630</name>
</gene>
<dbReference type="Pfam" id="PF10123">
    <property type="entry name" value="Mu-like_Pro"/>
    <property type="match status" value="1"/>
</dbReference>
<proteinExistence type="predicted"/>
<dbReference type="InParanoid" id="A0A3N0V8I1"/>
<dbReference type="InterPro" id="IPR012106">
    <property type="entry name" value="Phage_Mu_Gp1"/>
</dbReference>
<reference evidence="1 2" key="1">
    <citation type="submission" date="2018-10" db="EMBL/GenBank/DDBJ databases">
        <authorList>
            <person name="Chen W.-M."/>
        </authorList>
    </citation>
    <scope>NUCLEOTIDE SEQUENCE [LARGE SCALE GENOMIC DNA]</scope>
    <source>
        <strain evidence="1 2">THS-13</strain>
    </source>
</reference>
<sequence length="331" mass="36040">MKRNRLALCSEIPDHGPGKVPSELKCIPAPDAEGKVRGRDGRSWFFDQPELVLRNSPDRIAIDINHSTDLAAPRGEEAPAAGWINGRELELRDGAIWGKPRWNARGTAAVEGEEYAFISPVFDYDGAGRIVRLVRVSLTNNPNLDLALNAAVLDQDVDDYPPETLTMKNLLKELGLPETAGEAEALVALNSLKTQHQTALNAAQTPDLNKYVPRADYDAMQTRALNAEQSIADKARTDREKAADQELDAAQKAGKITPASREFYRATCMAEGGLEKFRDFLKSAPAIVEPGTTVSDELPTGQKTALNAQQKAVALSLGLSEEQFLKGAKQQ</sequence>
<evidence type="ECO:0000313" key="1">
    <source>
        <dbReference type="EMBL" id="ROH88658.1"/>
    </source>
</evidence>
<protein>
    <recommendedName>
        <fullName evidence="3">Mu-like prophage I protein</fullName>
    </recommendedName>
</protein>
<evidence type="ECO:0008006" key="3">
    <source>
        <dbReference type="Google" id="ProtNLM"/>
    </source>
</evidence>
<accession>A0A3N0V8I1</accession>
<keyword evidence="2" id="KW-1185">Reference proteome</keyword>